<dbReference type="EMBL" id="KI674971">
    <property type="protein sequence ID" value="ETL31805.1"/>
    <property type="molecule type" value="Genomic_DNA"/>
</dbReference>
<name>W2ICK1_PHYNI</name>
<gene>
    <name evidence="1" type="ORF">L916_15474</name>
</gene>
<accession>W2ICK1</accession>
<reference evidence="1" key="1">
    <citation type="submission" date="2013-11" db="EMBL/GenBank/DDBJ databases">
        <title>The Genome Sequence of Phytophthora parasitica CJ05E6.</title>
        <authorList>
            <consortium name="The Broad Institute Genomics Platform"/>
            <person name="Russ C."/>
            <person name="Tyler B."/>
            <person name="Panabieres F."/>
            <person name="Shan W."/>
            <person name="Tripathy S."/>
            <person name="Grunwald N."/>
            <person name="Machado M."/>
            <person name="Johnson C.S."/>
            <person name="Arredondo F."/>
            <person name="Hong C."/>
            <person name="Coffey M."/>
            <person name="Young S.K."/>
            <person name="Zeng Q."/>
            <person name="Gargeya S."/>
            <person name="Fitzgerald M."/>
            <person name="Abouelleil A."/>
            <person name="Alvarado L."/>
            <person name="Chapman S.B."/>
            <person name="Gainer-Dewar J."/>
            <person name="Goldberg J."/>
            <person name="Griggs A."/>
            <person name="Gujja S."/>
            <person name="Hansen M."/>
            <person name="Howarth C."/>
            <person name="Imamovic A."/>
            <person name="Ireland A."/>
            <person name="Larimer J."/>
            <person name="McCowan C."/>
            <person name="Murphy C."/>
            <person name="Pearson M."/>
            <person name="Poon T.W."/>
            <person name="Priest M."/>
            <person name="Roberts A."/>
            <person name="Saif S."/>
            <person name="Shea T."/>
            <person name="Sykes S."/>
            <person name="Wortman J."/>
            <person name="Nusbaum C."/>
            <person name="Birren B."/>
        </authorList>
    </citation>
    <scope>NUCLEOTIDE SEQUENCE [LARGE SCALE GENOMIC DNA]</scope>
    <source>
        <strain evidence="1">CJ05E6</strain>
    </source>
</reference>
<organism evidence="1">
    <name type="scientific">Phytophthora nicotianae</name>
    <name type="common">Potato buckeye rot agent</name>
    <name type="synonym">Phytophthora parasitica</name>
    <dbReference type="NCBI Taxonomy" id="4792"/>
    <lineage>
        <taxon>Eukaryota</taxon>
        <taxon>Sar</taxon>
        <taxon>Stramenopiles</taxon>
        <taxon>Oomycota</taxon>
        <taxon>Peronosporomycetes</taxon>
        <taxon>Peronosporales</taxon>
        <taxon>Peronosporaceae</taxon>
        <taxon>Phytophthora</taxon>
    </lineage>
</organism>
<dbReference type="AlphaFoldDB" id="W2ICK1"/>
<proteinExistence type="predicted"/>
<dbReference type="Proteomes" id="UP000053864">
    <property type="component" value="Unassembled WGS sequence"/>
</dbReference>
<sequence length="82" mass="9208">MDCDHDVNPNETSVLNPVRYPAIQHPSKHPQDAIEAIIDNNMLKKPASRTASASARLYESTSGSSRFPQIIYKIYKPNRPKS</sequence>
<protein>
    <submittedName>
        <fullName evidence="1">Uncharacterized protein</fullName>
    </submittedName>
</protein>
<evidence type="ECO:0000313" key="1">
    <source>
        <dbReference type="EMBL" id="ETL31805.1"/>
    </source>
</evidence>